<dbReference type="SMART" id="SM00530">
    <property type="entry name" value="HTH_XRE"/>
    <property type="match status" value="1"/>
</dbReference>
<dbReference type="InterPro" id="IPR011051">
    <property type="entry name" value="RmlC_Cupin_sf"/>
</dbReference>
<dbReference type="AlphaFoldDB" id="A0A9X2K643"/>
<sequence length="204" mass="22175">MTSSAHQEAPIADSPGLEQEIGATIREARRRAGITMTALASATGLSQAFLSHLETGRSAPSVATLYRLAQALNVLPQDLLPRPSGRDLVITRRGDGPRLTGTERGGAGGDFRLLAGEPNGLIKANEVTAMPNTPAGDWFEHPGEDLIVVIGGTLRIEFRDWQAVQLNDGDSIWYKGLQPHRWSFPSEQPTRLFLVTAQHRQDHP</sequence>
<dbReference type="GO" id="GO:0003677">
    <property type="term" value="F:DNA binding"/>
    <property type="evidence" value="ECO:0007669"/>
    <property type="project" value="UniProtKB-KW"/>
</dbReference>
<dbReference type="SUPFAM" id="SSF47413">
    <property type="entry name" value="lambda repressor-like DNA-binding domains"/>
    <property type="match status" value="1"/>
</dbReference>
<dbReference type="Pfam" id="PF07883">
    <property type="entry name" value="Cupin_2"/>
    <property type="match status" value="1"/>
</dbReference>
<dbReference type="CDD" id="cd00093">
    <property type="entry name" value="HTH_XRE"/>
    <property type="match status" value="1"/>
</dbReference>
<feature type="domain" description="HTH cro/C1-type" evidence="2">
    <location>
        <begin position="25"/>
        <end position="79"/>
    </location>
</feature>
<organism evidence="3 4">
    <name type="scientific">Nonomuraea thailandensis</name>
    <dbReference type="NCBI Taxonomy" id="1188745"/>
    <lineage>
        <taxon>Bacteria</taxon>
        <taxon>Bacillati</taxon>
        <taxon>Actinomycetota</taxon>
        <taxon>Actinomycetes</taxon>
        <taxon>Streptosporangiales</taxon>
        <taxon>Streptosporangiaceae</taxon>
        <taxon>Nonomuraea</taxon>
    </lineage>
</organism>
<dbReference type="InterPro" id="IPR014710">
    <property type="entry name" value="RmlC-like_jellyroll"/>
</dbReference>
<dbReference type="PANTHER" id="PTHR46797">
    <property type="entry name" value="HTH-TYPE TRANSCRIPTIONAL REGULATOR"/>
    <property type="match status" value="1"/>
</dbReference>
<dbReference type="InterPro" id="IPR013096">
    <property type="entry name" value="Cupin_2"/>
</dbReference>
<dbReference type="EMBL" id="JAMZEB010000002">
    <property type="protein sequence ID" value="MCP2358316.1"/>
    <property type="molecule type" value="Genomic_DNA"/>
</dbReference>
<dbReference type="GO" id="GO:0003700">
    <property type="term" value="F:DNA-binding transcription factor activity"/>
    <property type="evidence" value="ECO:0007669"/>
    <property type="project" value="TreeGrafter"/>
</dbReference>
<comment type="caution">
    <text evidence="3">The sequence shown here is derived from an EMBL/GenBank/DDBJ whole genome shotgun (WGS) entry which is preliminary data.</text>
</comment>
<dbReference type="Gene3D" id="1.10.260.40">
    <property type="entry name" value="lambda repressor-like DNA-binding domains"/>
    <property type="match status" value="1"/>
</dbReference>
<accession>A0A9X2K643</accession>
<evidence type="ECO:0000259" key="2">
    <source>
        <dbReference type="PROSITE" id="PS50943"/>
    </source>
</evidence>
<dbReference type="SUPFAM" id="SSF51182">
    <property type="entry name" value="RmlC-like cupins"/>
    <property type="match status" value="1"/>
</dbReference>
<dbReference type="Pfam" id="PF01381">
    <property type="entry name" value="HTH_3"/>
    <property type="match status" value="1"/>
</dbReference>
<evidence type="ECO:0000256" key="1">
    <source>
        <dbReference type="ARBA" id="ARBA00023125"/>
    </source>
</evidence>
<protein>
    <submittedName>
        <fullName evidence="3">Transcriptional regulator with XRE-family HTH domain</fullName>
    </submittedName>
</protein>
<name>A0A9X2K643_9ACTN</name>
<dbReference type="Gene3D" id="2.60.120.10">
    <property type="entry name" value="Jelly Rolls"/>
    <property type="match status" value="1"/>
</dbReference>
<dbReference type="GO" id="GO:0005829">
    <property type="term" value="C:cytosol"/>
    <property type="evidence" value="ECO:0007669"/>
    <property type="project" value="TreeGrafter"/>
</dbReference>
<proteinExistence type="predicted"/>
<evidence type="ECO:0000313" key="4">
    <source>
        <dbReference type="Proteomes" id="UP001139648"/>
    </source>
</evidence>
<dbReference type="InterPro" id="IPR050807">
    <property type="entry name" value="TransReg_Diox_bact_type"/>
</dbReference>
<keyword evidence="4" id="KW-1185">Reference proteome</keyword>
<dbReference type="InterPro" id="IPR001387">
    <property type="entry name" value="Cro/C1-type_HTH"/>
</dbReference>
<dbReference type="RefSeq" id="WP_253745395.1">
    <property type="nucleotide sequence ID" value="NZ_BAABKA010000065.1"/>
</dbReference>
<evidence type="ECO:0000313" key="3">
    <source>
        <dbReference type="EMBL" id="MCP2358316.1"/>
    </source>
</evidence>
<dbReference type="PROSITE" id="PS50943">
    <property type="entry name" value="HTH_CROC1"/>
    <property type="match status" value="1"/>
</dbReference>
<reference evidence="3" key="1">
    <citation type="submission" date="2022-06" db="EMBL/GenBank/DDBJ databases">
        <title>Sequencing the genomes of 1000 actinobacteria strains.</title>
        <authorList>
            <person name="Klenk H.-P."/>
        </authorList>
    </citation>
    <scope>NUCLEOTIDE SEQUENCE</scope>
    <source>
        <strain evidence="3">DSM 46694</strain>
    </source>
</reference>
<dbReference type="CDD" id="cd02209">
    <property type="entry name" value="cupin_XRE_C"/>
    <property type="match status" value="1"/>
</dbReference>
<dbReference type="Proteomes" id="UP001139648">
    <property type="component" value="Unassembled WGS sequence"/>
</dbReference>
<keyword evidence="1" id="KW-0238">DNA-binding</keyword>
<dbReference type="InterPro" id="IPR010982">
    <property type="entry name" value="Lambda_DNA-bd_dom_sf"/>
</dbReference>
<gene>
    <name evidence="3" type="ORF">HD597_005336</name>
</gene>
<dbReference type="PANTHER" id="PTHR46797:SF1">
    <property type="entry name" value="METHYLPHOSPHONATE SYNTHASE"/>
    <property type="match status" value="1"/>
</dbReference>